<accession>A0A6V7TUF4</accession>
<dbReference type="Proteomes" id="UP000580250">
    <property type="component" value="Unassembled WGS sequence"/>
</dbReference>
<name>A0A6V7TUF4_MELEN</name>
<reference evidence="1 2" key="1">
    <citation type="submission" date="2020-08" db="EMBL/GenBank/DDBJ databases">
        <authorList>
            <person name="Koutsovoulos G."/>
            <person name="Danchin GJ E."/>
        </authorList>
    </citation>
    <scope>NUCLEOTIDE SEQUENCE [LARGE SCALE GENOMIC DNA]</scope>
</reference>
<protein>
    <submittedName>
        <fullName evidence="1">Uncharacterized protein</fullName>
    </submittedName>
</protein>
<gene>
    <name evidence="1" type="ORF">MENT_LOCUS3324</name>
</gene>
<evidence type="ECO:0000313" key="2">
    <source>
        <dbReference type="Proteomes" id="UP000580250"/>
    </source>
</evidence>
<sequence length="143" mass="16771">MLVDIFKATDGAIMENLLPKFEEISSMSKQKEFEKVWINQVNILLISSSIVSTFVIKFLKERWFYNEETELIEAETLKIKEFILQLKGKNGGERRTIEIIEETLGLKEKRSKILKRRISDWNKEKNCPIVKCSRSYFSSSLSE</sequence>
<evidence type="ECO:0000313" key="1">
    <source>
        <dbReference type="EMBL" id="CAD2131421.1"/>
    </source>
</evidence>
<dbReference type="EMBL" id="CAJEWN010000010">
    <property type="protein sequence ID" value="CAD2131421.1"/>
    <property type="molecule type" value="Genomic_DNA"/>
</dbReference>
<dbReference type="AlphaFoldDB" id="A0A6V7TUF4"/>
<comment type="caution">
    <text evidence="1">The sequence shown here is derived from an EMBL/GenBank/DDBJ whole genome shotgun (WGS) entry which is preliminary data.</text>
</comment>
<proteinExistence type="predicted"/>
<organism evidence="1 2">
    <name type="scientific">Meloidogyne enterolobii</name>
    <name type="common">Root-knot nematode worm</name>
    <name type="synonym">Meloidogyne mayaguensis</name>
    <dbReference type="NCBI Taxonomy" id="390850"/>
    <lineage>
        <taxon>Eukaryota</taxon>
        <taxon>Metazoa</taxon>
        <taxon>Ecdysozoa</taxon>
        <taxon>Nematoda</taxon>
        <taxon>Chromadorea</taxon>
        <taxon>Rhabditida</taxon>
        <taxon>Tylenchina</taxon>
        <taxon>Tylenchomorpha</taxon>
        <taxon>Tylenchoidea</taxon>
        <taxon>Meloidogynidae</taxon>
        <taxon>Meloidogyninae</taxon>
        <taxon>Meloidogyne</taxon>
    </lineage>
</organism>